<dbReference type="VEuPathDB" id="TrichDB:TVAG_347950"/>
<proteinExistence type="predicted"/>
<dbReference type="Proteomes" id="UP000001542">
    <property type="component" value="Unassembled WGS sequence"/>
</dbReference>
<reference evidence="1" key="1">
    <citation type="submission" date="2006-10" db="EMBL/GenBank/DDBJ databases">
        <authorList>
            <person name="Amadeo P."/>
            <person name="Zhao Q."/>
            <person name="Wortman J."/>
            <person name="Fraser-Liggett C."/>
            <person name="Carlton J."/>
        </authorList>
    </citation>
    <scope>NUCLEOTIDE SEQUENCE</scope>
    <source>
        <strain evidence="1">G3</strain>
    </source>
</reference>
<accession>A2DST6</accession>
<dbReference type="AlphaFoldDB" id="A2DST6"/>
<dbReference type="KEGG" id="tva:4774494"/>
<keyword evidence="2" id="KW-1185">Reference proteome</keyword>
<sequence length="210" mass="24397">MRRRKNQKPTFIDISSSEDDYSSDEVVFMDINVKHKSSKSATYNEYGMDLKCIIQIMHDMLPGITFTEETAKIIALSTYFRIIQLLIKSISAYQLRVKLPSHSICSMPKIGFCVLRAEEIAKKHSQSSDLYNIVEERDISTYVDSILNEQKWRCPDDPSRKFPKNLRDYLPQTNTSYVISTKDILFALKSDKNISKSKSQELEIEYKEEN</sequence>
<evidence type="ECO:0000313" key="2">
    <source>
        <dbReference type="Proteomes" id="UP000001542"/>
    </source>
</evidence>
<organism evidence="1 2">
    <name type="scientific">Trichomonas vaginalis (strain ATCC PRA-98 / G3)</name>
    <dbReference type="NCBI Taxonomy" id="412133"/>
    <lineage>
        <taxon>Eukaryota</taxon>
        <taxon>Metamonada</taxon>
        <taxon>Parabasalia</taxon>
        <taxon>Trichomonadida</taxon>
        <taxon>Trichomonadidae</taxon>
        <taxon>Trichomonas</taxon>
    </lineage>
</organism>
<protein>
    <submittedName>
        <fullName evidence="1">Uncharacterized protein</fullName>
    </submittedName>
</protein>
<evidence type="ECO:0000313" key="1">
    <source>
        <dbReference type="EMBL" id="EAY16485.1"/>
    </source>
</evidence>
<reference evidence="1" key="2">
    <citation type="journal article" date="2007" name="Science">
        <title>Draft genome sequence of the sexually transmitted pathogen Trichomonas vaginalis.</title>
        <authorList>
            <person name="Carlton J.M."/>
            <person name="Hirt R.P."/>
            <person name="Silva J.C."/>
            <person name="Delcher A.L."/>
            <person name="Schatz M."/>
            <person name="Zhao Q."/>
            <person name="Wortman J.R."/>
            <person name="Bidwell S.L."/>
            <person name="Alsmark U.C.M."/>
            <person name="Besteiro S."/>
            <person name="Sicheritz-Ponten T."/>
            <person name="Noel C.J."/>
            <person name="Dacks J.B."/>
            <person name="Foster P.G."/>
            <person name="Simillion C."/>
            <person name="Van de Peer Y."/>
            <person name="Miranda-Saavedra D."/>
            <person name="Barton G.J."/>
            <person name="Westrop G.D."/>
            <person name="Mueller S."/>
            <person name="Dessi D."/>
            <person name="Fiori P.L."/>
            <person name="Ren Q."/>
            <person name="Paulsen I."/>
            <person name="Zhang H."/>
            <person name="Bastida-Corcuera F.D."/>
            <person name="Simoes-Barbosa A."/>
            <person name="Brown M.T."/>
            <person name="Hayes R.D."/>
            <person name="Mukherjee M."/>
            <person name="Okumura C.Y."/>
            <person name="Schneider R."/>
            <person name="Smith A.J."/>
            <person name="Vanacova S."/>
            <person name="Villalvazo M."/>
            <person name="Haas B.J."/>
            <person name="Pertea M."/>
            <person name="Feldblyum T.V."/>
            <person name="Utterback T.R."/>
            <person name="Shu C.L."/>
            <person name="Osoegawa K."/>
            <person name="de Jong P.J."/>
            <person name="Hrdy I."/>
            <person name="Horvathova L."/>
            <person name="Zubacova Z."/>
            <person name="Dolezal P."/>
            <person name="Malik S.B."/>
            <person name="Logsdon J.M. Jr."/>
            <person name="Henze K."/>
            <person name="Gupta A."/>
            <person name="Wang C.C."/>
            <person name="Dunne R.L."/>
            <person name="Upcroft J.A."/>
            <person name="Upcroft P."/>
            <person name="White O."/>
            <person name="Salzberg S.L."/>
            <person name="Tang P."/>
            <person name="Chiu C.-H."/>
            <person name="Lee Y.-S."/>
            <person name="Embley T.M."/>
            <person name="Coombs G.H."/>
            <person name="Mottram J.C."/>
            <person name="Tachezy J."/>
            <person name="Fraser-Liggett C.M."/>
            <person name="Johnson P.J."/>
        </authorList>
    </citation>
    <scope>NUCLEOTIDE SEQUENCE [LARGE SCALE GENOMIC DNA]</scope>
    <source>
        <strain evidence="1">G3</strain>
    </source>
</reference>
<dbReference type="EMBL" id="DS113241">
    <property type="protein sequence ID" value="EAY16485.1"/>
    <property type="molecule type" value="Genomic_DNA"/>
</dbReference>
<dbReference type="VEuPathDB" id="TrichDB:TVAGG3_0962470"/>
<dbReference type="InParanoid" id="A2DST6"/>
<name>A2DST6_TRIV3</name>
<gene>
    <name evidence="1" type="ORF">TVAG_347950</name>
</gene>
<dbReference type="RefSeq" id="XP_001328708.1">
    <property type="nucleotide sequence ID" value="XM_001328673.1"/>
</dbReference>